<proteinExistence type="predicted"/>
<accession>A0A6J4TM00</accession>
<organism evidence="2">
    <name type="scientific">uncultured Thermoleophilia bacterium</name>
    <dbReference type="NCBI Taxonomy" id="1497501"/>
    <lineage>
        <taxon>Bacteria</taxon>
        <taxon>Bacillati</taxon>
        <taxon>Actinomycetota</taxon>
        <taxon>Thermoleophilia</taxon>
        <taxon>environmental samples</taxon>
    </lineage>
</organism>
<evidence type="ECO:0000313" key="2">
    <source>
        <dbReference type="EMBL" id="CAA9525809.1"/>
    </source>
</evidence>
<name>A0A6J4TM00_9ACTN</name>
<feature type="non-terminal residue" evidence="2">
    <location>
        <position position="33"/>
    </location>
</feature>
<feature type="region of interest" description="Disordered" evidence="1">
    <location>
        <begin position="1"/>
        <end position="33"/>
    </location>
</feature>
<sequence length="33" mass="3768">WGRPSRWRSWPRACASTGRATTPPVWRSPRACA</sequence>
<keyword evidence="2" id="KW-0966">Cell projection</keyword>
<protein>
    <submittedName>
        <fullName evidence="2">Flagellin protein FlaA</fullName>
    </submittedName>
</protein>
<dbReference type="AlphaFoldDB" id="A0A6J4TM00"/>
<gene>
    <name evidence="2" type="ORF">AVDCRST_MAG79-504</name>
</gene>
<keyword evidence="2" id="KW-0969">Cilium</keyword>
<keyword evidence="2" id="KW-0282">Flagellum</keyword>
<feature type="compositionally biased region" description="Low complexity" evidence="1">
    <location>
        <begin position="1"/>
        <end position="12"/>
    </location>
</feature>
<reference evidence="2" key="1">
    <citation type="submission" date="2020-02" db="EMBL/GenBank/DDBJ databases">
        <authorList>
            <person name="Meier V. D."/>
        </authorList>
    </citation>
    <scope>NUCLEOTIDE SEQUENCE</scope>
    <source>
        <strain evidence="2">AVDCRST_MAG79</strain>
    </source>
</reference>
<feature type="non-terminal residue" evidence="2">
    <location>
        <position position="1"/>
    </location>
</feature>
<evidence type="ECO:0000256" key="1">
    <source>
        <dbReference type="SAM" id="MobiDB-lite"/>
    </source>
</evidence>
<dbReference type="EMBL" id="CADCWC010000096">
    <property type="protein sequence ID" value="CAA9525809.1"/>
    <property type="molecule type" value="Genomic_DNA"/>
</dbReference>